<evidence type="ECO:0000313" key="3">
    <source>
        <dbReference type="Proteomes" id="UP000234331"/>
    </source>
</evidence>
<reference evidence="2 3" key="1">
    <citation type="submission" date="2017-06" db="EMBL/GenBank/DDBJ databases">
        <authorList>
            <person name="Kim H.J."/>
            <person name="Triplett B.A."/>
        </authorList>
    </citation>
    <scope>NUCLEOTIDE SEQUENCE [LARGE SCALE GENOMIC DNA]</scope>
    <source>
        <strain evidence="2">FRACA_ARgP5</strain>
    </source>
</reference>
<proteinExistence type="predicted"/>
<dbReference type="Proteomes" id="UP000234331">
    <property type="component" value="Unassembled WGS sequence"/>
</dbReference>
<name>A0A2I2KIV4_9ACTN</name>
<dbReference type="RefSeq" id="WP_207770105.1">
    <property type="nucleotide sequence ID" value="NZ_FZMO01000007.1"/>
</dbReference>
<feature type="domain" description="UGSC-like" evidence="1">
    <location>
        <begin position="98"/>
        <end position="270"/>
    </location>
</feature>
<keyword evidence="3" id="KW-1185">Reference proteome</keyword>
<protein>
    <recommendedName>
        <fullName evidence="1">UGSC-like domain-containing protein</fullName>
    </recommendedName>
</protein>
<dbReference type="Pfam" id="PF24696">
    <property type="entry name" value="UGSC"/>
    <property type="match status" value="1"/>
</dbReference>
<dbReference type="EMBL" id="FZMO01000007">
    <property type="protein sequence ID" value="SNQ45599.1"/>
    <property type="molecule type" value="Genomic_DNA"/>
</dbReference>
<dbReference type="AlphaFoldDB" id="A0A2I2KIV4"/>
<sequence length="273" mass="29151">MTTTAPPDINQAIEHLRDLVRGDGADLRLIDVNDQAHTIELALDITDVECAECLLPPNRLREVLTASLAQRGLTSHRVVLRDPRSTATTESAAPARITVLDPTAAVDAGDGDPGPDAGPLAGRTIAIRIDVLWQSWDWVVDEWTRLLGEGGATARAWRRAQGLSGAEGAAADDAYDRLLAEADVAIVGLGNCGSCTSWTIRDAVRPARRGLPTVGVVTAQFTALGTMLATQYGRPGLRLLTLPFPLQTRPEDEVRQIARDAFPALLETLGATL</sequence>
<evidence type="ECO:0000313" key="2">
    <source>
        <dbReference type="EMBL" id="SNQ45599.1"/>
    </source>
</evidence>
<gene>
    <name evidence="2" type="ORF">FRACA_1040004</name>
</gene>
<evidence type="ECO:0000259" key="1">
    <source>
        <dbReference type="Pfam" id="PF24696"/>
    </source>
</evidence>
<organism evidence="2 3">
    <name type="scientific">Frankia canadensis</name>
    <dbReference type="NCBI Taxonomy" id="1836972"/>
    <lineage>
        <taxon>Bacteria</taxon>
        <taxon>Bacillati</taxon>
        <taxon>Actinomycetota</taxon>
        <taxon>Actinomycetes</taxon>
        <taxon>Frankiales</taxon>
        <taxon>Frankiaceae</taxon>
        <taxon>Frankia</taxon>
    </lineage>
</organism>
<accession>A0A2I2KIV4</accession>
<dbReference type="InterPro" id="IPR057767">
    <property type="entry name" value="UGSC-like_dom"/>
</dbReference>